<gene>
    <name evidence="2" type="ORF">AK812_SmicGene44842</name>
</gene>
<sequence>MSTCCSVDRYDENICNILRGKSLQHDNNSVIRELSNQAAYAPLQGQENMLEQAKKVVQWHGLKVLLLGQSYLGRGFPGQESRGPFYVDLFNLASLVDFKAKEGGRCTKYACDQAVFLFRCGTELVGLGAQQGRRPRAEGKGKNKKKGGGKASTGAGYEAIGVQAVGSPLEKSHVPKVKAMNWILS</sequence>
<feature type="region of interest" description="Disordered" evidence="1">
    <location>
        <begin position="131"/>
        <end position="153"/>
    </location>
</feature>
<evidence type="ECO:0000313" key="2">
    <source>
        <dbReference type="EMBL" id="OLP75371.1"/>
    </source>
</evidence>
<evidence type="ECO:0000313" key="3">
    <source>
        <dbReference type="Proteomes" id="UP000186817"/>
    </source>
</evidence>
<dbReference type="Proteomes" id="UP000186817">
    <property type="component" value="Unassembled WGS sequence"/>
</dbReference>
<name>A0A1Q9BXH5_SYMMI</name>
<keyword evidence="3" id="KW-1185">Reference proteome</keyword>
<organism evidence="2 3">
    <name type="scientific">Symbiodinium microadriaticum</name>
    <name type="common">Dinoflagellate</name>
    <name type="synonym">Zooxanthella microadriatica</name>
    <dbReference type="NCBI Taxonomy" id="2951"/>
    <lineage>
        <taxon>Eukaryota</taxon>
        <taxon>Sar</taxon>
        <taxon>Alveolata</taxon>
        <taxon>Dinophyceae</taxon>
        <taxon>Suessiales</taxon>
        <taxon>Symbiodiniaceae</taxon>
        <taxon>Symbiodinium</taxon>
    </lineage>
</organism>
<proteinExistence type="predicted"/>
<protein>
    <submittedName>
        <fullName evidence="2">Uncharacterized protein</fullName>
    </submittedName>
</protein>
<accession>A0A1Q9BXH5</accession>
<reference evidence="2 3" key="1">
    <citation type="submission" date="2016-02" db="EMBL/GenBank/DDBJ databases">
        <title>Genome analysis of coral dinoflagellate symbionts highlights evolutionary adaptations to a symbiotic lifestyle.</title>
        <authorList>
            <person name="Aranda M."/>
            <person name="Li Y."/>
            <person name="Liew Y.J."/>
            <person name="Baumgarten S."/>
            <person name="Simakov O."/>
            <person name="Wilson M."/>
            <person name="Piel J."/>
            <person name="Ashoor H."/>
            <person name="Bougouffa S."/>
            <person name="Bajic V.B."/>
            <person name="Ryu T."/>
            <person name="Ravasi T."/>
            <person name="Bayer T."/>
            <person name="Micklem G."/>
            <person name="Kim H."/>
            <person name="Bhak J."/>
            <person name="Lajeunesse T.C."/>
            <person name="Voolstra C.R."/>
        </authorList>
    </citation>
    <scope>NUCLEOTIDE SEQUENCE [LARGE SCALE GENOMIC DNA]</scope>
    <source>
        <strain evidence="2 3">CCMP2467</strain>
    </source>
</reference>
<comment type="caution">
    <text evidence="2">The sequence shown here is derived from an EMBL/GenBank/DDBJ whole genome shotgun (WGS) entry which is preliminary data.</text>
</comment>
<dbReference type="OrthoDB" id="10331262at2759"/>
<evidence type="ECO:0000256" key="1">
    <source>
        <dbReference type="SAM" id="MobiDB-lite"/>
    </source>
</evidence>
<dbReference type="EMBL" id="LSRX01002539">
    <property type="protein sequence ID" value="OLP75371.1"/>
    <property type="molecule type" value="Genomic_DNA"/>
</dbReference>
<dbReference type="AlphaFoldDB" id="A0A1Q9BXH5"/>